<keyword evidence="3" id="KW-1185">Reference proteome</keyword>
<reference evidence="3" key="1">
    <citation type="journal article" date="2019" name="Int. J. Syst. Evol. Microbiol.">
        <title>The Global Catalogue of Microorganisms (GCM) 10K type strain sequencing project: providing services to taxonomists for standard genome sequencing and annotation.</title>
        <authorList>
            <consortium name="The Broad Institute Genomics Platform"/>
            <consortium name="The Broad Institute Genome Sequencing Center for Infectious Disease"/>
            <person name="Wu L."/>
            <person name="Ma J."/>
        </authorList>
    </citation>
    <scope>NUCLEOTIDE SEQUENCE [LARGE SCALE GENOMIC DNA]</scope>
    <source>
        <strain evidence="3">CGMCC 4.7405</strain>
    </source>
</reference>
<protein>
    <submittedName>
        <fullName evidence="2">Scr1 family TA system antitoxin-like transcriptional regulator</fullName>
    </submittedName>
</protein>
<dbReference type="Pfam" id="PF19054">
    <property type="entry name" value="DUF5753"/>
    <property type="match status" value="1"/>
</dbReference>
<evidence type="ECO:0000259" key="1">
    <source>
        <dbReference type="Pfam" id="PF19054"/>
    </source>
</evidence>
<gene>
    <name evidence="2" type="ORF">ACFOWZ_35315</name>
</gene>
<dbReference type="Pfam" id="PF13560">
    <property type="entry name" value="HTH_31"/>
    <property type="match status" value="1"/>
</dbReference>
<sequence>MPRRNSSVVGREFGNGVRDAIKQTQMTHRKIAEMLDWDESKLSDLIRGKGGVGEAEVLQLLAFCRVPPAEVRHLLALYRETRENGYLKIPEDGVPDLVRSLVEQERLANVITVWSMNLVPGRLQTVDYMRAVVAGSARAESVDYEEVIAAKIKRRELFHWSREFVFYIHEQALRLPVGSPDVMKDQLIHLLAMAQRSYVAVRVVPIAVGAHAGLGGSFMHLGYEKFEPVVYLEGENSSLFLEDKGSLATYTKVLKLLDRQALDAEQSKELINSILI</sequence>
<dbReference type="EMBL" id="JBHRZI010000030">
    <property type="protein sequence ID" value="MFC3896776.1"/>
    <property type="molecule type" value="Genomic_DNA"/>
</dbReference>
<comment type="caution">
    <text evidence="2">The sequence shown here is derived from an EMBL/GenBank/DDBJ whole genome shotgun (WGS) entry which is preliminary data.</text>
</comment>
<dbReference type="RefSeq" id="WP_382378274.1">
    <property type="nucleotide sequence ID" value="NZ_JBHRZI010000030.1"/>
</dbReference>
<organism evidence="2 3">
    <name type="scientific">Lentzea rhizosphaerae</name>
    <dbReference type="NCBI Taxonomy" id="2041025"/>
    <lineage>
        <taxon>Bacteria</taxon>
        <taxon>Bacillati</taxon>
        <taxon>Actinomycetota</taxon>
        <taxon>Actinomycetes</taxon>
        <taxon>Pseudonocardiales</taxon>
        <taxon>Pseudonocardiaceae</taxon>
        <taxon>Lentzea</taxon>
    </lineage>
</organism>
<dbReference type="Proteomes" id="UP001595690">
    <property type="component" value="Unassembled WGS sequence"/>
</dbReference>
<dbReference type="SUPFAM" id="SSF47413">
    <property type="entry name" value="lambda repressor-like DNA-binding domains"/>
    <property type="match status" value="1"/>
</dbReference>
<accession>A0ABV8C4A4</accession>
<dbReference type="InterPro" id="IPR010982">
    <property type="entry name" value="Lambda_DNA-bd_dom_sf"/>
</dbReference>
<name>A0ABV8C4A4_9PSEU</name>
<proteinExistence type="predicted"/>
<dbReference type="InterPro" id="IPR043917">
    <property type="entry name" value="DUF5753"/>
</dbReference>
<evidence type="ECO:0000313" key="2">
    <source>
        <dbReference type="EMBL" id="MFC3896776.1"/>
    </source>
</evidence>
<feature type="domain" description="DUF5753" evidence="1">
    <location>
        <begin position="99"/>
        <end position="272"/>
    </location>
</feature>
<evidence type="ECO:0000313" key="3">
    <source>
        <dbReference type="Proteomes" id="UP001595690"/>
    </source>
</evidence>